<evidence type="ECO:0000313" key="25">
    <source>
        <dbReference type="Proteomes" id="UP000288073"/>
    </source>
</evidence>
<evidence type="ECO:0000313" key="5">
    <source>
        <dbReference type="EMBL" id="RTH21049.1"/>
    </source>
</evidence>
<dbReference type="EMBL" id="PEMD01000055">
    <property type="protein sequence ID" value="RTH34057.1"/>
    <property type="molecule type" value="Genomic_DNA"/>
</dbReference>
<keyword evidence="23" id="KW-1185">Reference proteome</keyword>
<evidence type="ECO:0000313" key="8">
    <source>
        <dbReference type="EMBL" id="RTH34057.1"/>
    </source>
</evidence>
<name>A0A0N0ZPK2_THESC</name>
<dbReference type="Pfam" id="PF04020">
    <property type="entry name" value="Phage_holin_4_2"/>
    <property type="match status" value="1"/>
</dbReference>
<dbReference type="Proteomes" id="UP000287173">
    <property type="component" value="Unassembled WGS sequence"/>
</dbReference>
<dbReference type="Proteomes" id="UP000288051">
    <property type="component" value="Unassembled WGS sequence"/>
</dbReference>
<evidence type="ECO:0000313" key="22">
    <source>
        <dbReference type="Proteomes" id="UP000287439"/>
    </source>
</evidence>
<evidence type="ECO:0000313" key="6">
    <source>
        <dbReference type="EMBL" id="RTH26102.1"/>
    </source>
</evidence>
<evidence type="ECO:0000313" key="14">
    <source>
        <dbReference type="EMBL" id="RTI16147.1"/>
    </source>
</evidence>
<evidence type="ECO:0000313" key="4">
    <source>
        <dbReference type="EMBL" id="RTH02196.1"/>
    </source>
</evidence>
<dbReference type="EMBL" id="PELP01000569">
    <property type="protein sequence ID" value="RTG99735.1"/>
    <property type="molecule type" value="Genomic_DNA"/>
</dbReference>
<evidence type="ECO:0000313" key="13">
    <source>
        <dbReference type="EMBL" id="RTI13935.1"/>
    </source>
</evidence>
<dbReference type="Proteomes" id="UP000288073">
    <property type="component" value="Unassembled WGS sequence"/>
</dbReference>
<evidence type="ECO:0000313" key="10">
    <source>
        <dbReference type="EMBL" id="RTH99738.1"/>
    </source>
</evidence>
<dbReference type="Proteomes" id="UP000286734">
    <property type="component" value="Unassembled WGS sequence"/>
</dbReference>
<proteinExistence type="predicted"/>
<dbReference type="PANTHER" id="PTHR37309:SF1">
    <property type="entry name" value="SLR0284 PROTEIN"/>
    <property type="match status" value="1"/>
</dbReference>
<evidence type="ECO:0000313" key="27">
    <source>
        <dbReference type="Proteomes" id="UP000288347"/>
    </source>
</evidence>
<dbReference type="Proteomes" id="UP000287306">
    <property type="component" value="Unassembled WGS sequence"/>
</dbReference>
<dbReference type="EMBL" id="PELW01000133">
    <property type="protein sequence ID" value="RTH26102.1"/>
    <property type="molecule type" value="Genomic_DNA"/>
</dbReference>
<dbReference type="Proteomes" id="UP000287962">
    <property type="component" value="Unassembled WGS sequence"/>
</dbReference>
<reference evidence="16 17" key="3">
    <citation type="journal article" date="2019" name="Extremophiles">
        <title>Biogeography of thermophiles and predominance of Thermus scotoductus in domestic water heaters.</title>
        <authorList>
            <person name="Wilpiszeski R.L."/>
            <person name="Zhang Z."/>
            <person name="House C.H."/>
        </authorList>
    </citation>
    <scope>NUCLEOTIDE SEQUENCE [LARGE SCALE GENOMIC DNA]</scope>
    <source>
        <strain evidence="13 25">10_S10</strain>
        <strain evidence="11 23">12_S12</strain>
        <strain evidence="14 19">14_S14</strain>
        <strain evidence="10 27">16_S16</strain>
        <strain evidence="12 20">17_S17</strain>
        <strain evidence="8 18">20_S20</strain>
        <strain evidence="9 24">24_S24</strain>
        <strain evidence="7 21">25_S25</strain>
        <strain evidence="6 16">27_S27</strain>
        <strain evidence="5 22">28_S28</strain>
        <strain evidence="3 17">34_S34</strain>
        <strain evidence="4 26">38_S38</strain>
    </source>
</reference>
<feature type="transmembrane region" description="Helical" evidence="1">
    <location>
        <begin position="66"/>
        <end position="89"/>
    </location>
</feature>
<evidence type="ECO:0000313" key="16">
    <source>
        <dbReference type="Proteomes" id="UP000286712"/>
    </source>
</evidence>
<dbReference type="EMBL" id="PEMJ01000099">
    <property type="protein sequence ID" value="RTI16147.1"/>
    <property type="molecule type" value="Genomic_DNA"/>
</dbReference>
<evidence type="ECO:0000313" key="9">
    <source>
        <dbReference type="EMBL" id="RTH39669.1"/>
    </source>
</evidence>
<protein>
    <recommendedName>
        <fullName evidence="28">Phage holin family protein</fullName>
    </recommendedName>
</protein>
<dbReference type="AlphaFoldDB" id="A0A0N0ZPK2"/>
<dbReference type="Proteomes" id="UP000288347">
    <property type="component" value="Unassembled WGS sequence"/>
</dbReference>
<comment type="caution">
    <text evidence="2">The sequence shown here is derived from an EMBL/GenBank/DDBJ whole genome shotgun (WGS) entry which is preliminary data.</text>
</comment>
<evidence type="ECO:0000313" key="3">
    <source>
        <dbReference type="EMBL" id="RTG99735.1"/>
    </source>
</evidence>
<evidence type="ECO:0000313" key="2">
    <source>
        <dbReference type="EMBL" id="KPD32694.1"/>
    </source>
</evidence>
<dbReference type="Proteomes" id="UP000287439">
    <property type="component" value="Unassembled WGS sequence"/>
</dbReference>
<feature type="transmembrane region" description="Helical" evidence="1">
    <location>
        <begin position="95"/>
        <end position="113"/>
    </location>
</feature>
<evidence type="ECO:0000313" key="12">
    <source>
        <dbReference type="EMBL" id="RTI10585.1"/>
    </source>
</evidence>
<evidence type="ECO:0000313" key="26">
    <source>
        <dbReference type="Proteomes" id="UP000288082"/>
    </source>
</evidence>
<dbReference type="RefSeq" id="WP_015716084.1">
    <property type="nucleotide sequence ID" value="NZ_DAHVNI010000015.1"/>
</dbReference>
<evidence type="ECO:0000313" key="23">
    <source>
        <dbReference type="Proteomes" id="UP000287962"/>
    </source>
</evidence>
<dbReference type="EMBL" id="LJJR01000005">
    <property type="protein sequence ID" value="KPD32694.1"/>
    <property type="molecule type" value="Genomic_DNA"/>
</dbReference>
<feature type="transmembrane region" description="Helical" evidence="1">
    <location>
        <begin position="38"/>
        <end position="59"/>
    </location>
</feature>
<evidence type="ECO:0000313" key="21">
    <source>
        <dbReference type="Proteomes" id="UP000287306"/>
    </source>
</evidence>
<dbReference type="EMBL" id="PELY01000033">
    <property type="protein sequence ID" value="RTH28207.1"/>
    <property type="molecule type" value="Genomic_DNA"/>
</dbReference>
<keyword evidence="1" id="KW-0812">Transmembrane</keyword>
<gene>
    <name evidence="2" type="ORF">AN926_02245</name>
    <name evidence="13" type="ORF">CSW23_12425</name>
    <name evidence="11" type="ORF">CSW25_12415</name>
    <name evidence="14" type="ORF">CSW27_04360</name>
    <name evidence="10" type="ORF">CSW29_07195</name>
    <name evidence="12" type="ORF">CSW30_03695</name>
    <name evidence="8" type="ORF">CSW33_02690</name>
    <name evidence="9" type="ORF">CSW37_01675</name>
    <name evidence="7" type="ORF">CSW38_01615</name>
    <name evidence="6" type="ORF">CSW40_05655</name>
    <name evidence="5" type="ORF">CSW41_01100</name>
    <name evidence="3" type="ORF">CSW47_15215</name>
    <name evidence="4" type="ORF">CSW50_08020</name>
</gene>
<organism evidence="2 15">
    <name type="scientific">Thermus scotoductus</name>
    <dbReference type="NCBI Taxonomy" id="37636"/>
    <lineage>
        <taxon>Bacteria</taxon>
        <taxon>Thermotogati</taxon>
        <taxon>Deinococcota</taxon>
        <taxon>Deinococci</taxon>
        <taxon>Thermales</taxon>
        <taxon>Thermaceae</taxon>
        <taxon>Thermus</taxon>
    </lineage>
</organism>
<dbReference type="EMBL" id="PEMN01000379">
    <property type="protein sequence ID" value="RTI13935.1"/>
    <property type="molecule type" value="Genomic_DNA"/>
</dbReference>
<evidence type="ECO:0000313" key="18">
    <source>
        <dbReference type="Proteomes" id="UP000286928"/>
    </source>
</evidence>
<sequence>MRGLLVRLLLNTLALWVVSLVYPGVSFAREAGLLDYLVAGAVWGLANALLRPLLLFLTLPLNLMTLGLFTLVVNGIVLYLVAEATALQVPGFAEALIGALILSLVSLLLSWLFRD</sequence>
<reference evidence="2 15" key="1">
    <citation type="submission" date="2015-09" db="EMBL/GenBank/DDBJ databases">
        <title>Draft genome sequence of Thermus scotoductus strain K1 isolated from a geothermal spring in Nagorno-Karabakh, Armenia.</title>
        <authorList>
            <person name="Saghatelyan A."/>
            <person name="Poghosyan L."/>
            <person name="Panosyan H."/>
            <person name="Birkeland N.-K."/>
        </authorList>
    </citation>
    <scope>NUCLEOTIDE SEQUENCE [LARGE SCALE GENOMIC DNA]</scope>
    <source>
        <strain evidence="2 15">K1</strain>
    </source>
</reference>
<evidence type="ECO:0000313" key="7">
    <source>
        <dbReference type="EMBL" id="RTH28207.1"/>
    </source>
</evidence>
<evidence type="ECO:0000313" key="20">
    <source>
        <dbReference type="Proteomes" id="UP000287173"/>
    </source>
</evidence>
<keyword evidence="1" id="KW-0472">Membrane</keyword>
<dbReference type="PANTHER" id="PTHR37309">
    <property type="entry name" value="SLR0284 PROTEIN"/>
    <property type="match status" value="1"/>
</dbReference>
<dbReference type="Proteomes" id="UP000053099">
    <property type="component" value="Unassembled WGS sequence"/>
</dbReference>
<dbReference type="PATRIC" id="fig|37636.3.peg.2069"/>
<dbReference type="EMBL" id="PELZ01000033">
    <property type="protein sequence ID" value="RTH39669.1"/>
    <property type="molecule type" value="Genomic_DNA"/>
</dbReference>
<evidence type="ECO:0000313" key="17">
    <source>
        <dbReference type="Proteomes" id="UP000286734"/>
    </source>
</evidence>
<evidence type="ECO:0000313" key="11">
    <source>
        <dbReference type="EMBL" id="RTI04744.1"/>
    </source>
</evidence>
<accession>A0A0N0ZPK2</accession>
<dbReference type="EMBL" id="PEML01000317">
    <property type="protein sequence ID" value="RTI04744.1"/>
    <property type="molecule type" value="Genomic_DNA"/>
</dbReference>
<evidence type="ECO:0008006" key="28">
    <source>
        <dbReference type="Google" id="ProtNLM"/>
    </source>
</evidence>
<dbReference type="Proteomes" id="UP000286928">
    <property type="component" value="Unassembled WGS sequence"/>
</dbReference>
<evidence type="ECO:0000313" key="19">
    <source>
        <dbReference type="Proteomes" id="UP000287155"/>
    </source>
</evidence>
<dbReference type="InterPro" id="IPR007165">
    <property type="entry name" value="Phage_holin_4_2"/>
</dbReference>
<dbReference type="Proteomes" id="UP000286712">
    <property type="component" value="Unassembled WGS sequence"/>
</dbReference>
<dbReference type="EMBL" id="PEMH01000222">
    <property type="protein sequence ID" value="RTH99738.1"/>
    <property type="molecule type" value="Genomic_DNA"/>
</dbReference>
<dbReference type="Proteomes" id="UP000288082">
    <property type="component" value="Unassembled WGS sequence"/>
</dbReference>
<reference evidence="11" key="2">
    <citation type="submission" date="2017-10" db="EMBL/GenBank/DDBJ databases">
        <authorList>
            <person name="Wilpiszeski R.L."/>
            <person name="Zhidan Z."/>
            <person name="House C.H."/>
        </authorList>
    </citation>
    <scope>NUCLEOTIDE SEQUENCE</scope>
    <source>
        <strain evidence="11">12_S12</strain>
    </source>
</reference>
<dbReference type="Proteomes" id="UP000287155">
    <property type="component" value="Unassembled WGS sequence"/>
</dbReference>
<dbReference type="EMBL" id="PELV01000022">
    <property type="protein sequence ID" value="RTH21049.1"/>
    <property type="molecule type" value="Genomic_DNA"/>
</dbReference>
<evidence type="ECO:0000313" key="24">
    <source>
        <dbReference type="Proteomes" id="UP000288051"/>
    </source>
</evidence>
<dbReference type="EMBL" id="PELM01000255">
    <property type="protein sequence ID" value="RTH02196.1"/>
    <property type="molecule type" value="Genomic_DNA"/>
</dbReference>
<dbReference type="EMBL" id="PEMG01000077">
    <property type="protein sequence ID" value="RTI10585.1"/>
    <property type="molecule type" value="Genomic_DNA"/>
</dbReference>
<evidence type="ECO:0000256" key="1">
    <source>
        <dbReference type="SAM" id="Phobius"/>
    </source>
</evidence>
<keyword evidence="1" id="KW-1133">Transmembrane helix</keyword>
<evidence type="ECO:0000313" key="15">
    <source>
        <dbReference type="Proteomes" id="UP000053099"/>
    </source>
</evidence>